<dbReference type="AlphaFoldDB" id="A0A1C4D0V9"/>
<evidence type="ECO:0000313" key="1">
    <source>
        <dbReference type="EMBL" id="SCC24983.1"/>
    </source>
</evidence>
<gene>
    <name evidence="1" type="ORF">GA0061080_10562</name>
</gene>
<sequence length="132" mass="15195">MNYSPFINLYLRDQKSEQEIISKLEFITGLKIDSFNFPNKDNVLHISYIEFTQGFKTEISIYWPTNLNNIINGYYIAQELSCALNVPILFDASLFDCNAVSIDGDDIWFLTNNRNLKQVSVKILDDGIDILS</sequence>
<accession>A0A1C4D0V9</accession>
<protein>
    <submittedName>
        <fullName evidence="1">Uncharacterized protein</fullName>
    </submittedName>
</protein>
<keyword evidence="2" id="KW-1185">Reference proteome</keyword>
<organism evidence="1 2">
    <name type="scientific">Gilliamella intestini</name>
    <dbReference type="NCBI Taxonomy" id="1798183"/>
    <lineage>
        <taxon>Bacteria</taxon>
        <taxon>Pseudomonadati</taxon>
        <taxon>Pseudomonadota</taxon>
        <taxon>Gammaproteobacteria</taxon>
        <taxon>Orbales</taxon>
        <taxon>Orbaceae</taxon>
        <taxon>Gilliamella</taxon>
    </lineage>
</organism>
<dbReference type="RefSeq" id="WP_091125314.1">
    <property type="nucleotide sequence ID" value="NZ_FMBA01000056.1"/>
</dbReference>
<evidence type="ECO:0000313" key="2">
    <source>
        <dbReference type="Proteomes" id="UP000199698"/>
    </source>
</evidence>
<dbReference type="EMBL" id="FMBA01000056">
    <property type="protein sequence ID" value="SCC24983.1"/>
    <property type="molecule type" value="Genomic_DNA"/>
</dbReference>
<name>A0A1C4D0V9_9GAMM</name>
<proteinExistence type="predicted"/>
<dbReference type="STRING" id="1798183.GA0061080_10562"/>
<dbReference type="Proteomes" id="UP000199698">
    <property type="component" value="Unassembled WGS sequence"/>
</dbReference>
<reference evidence="2" key="1">
    <citation type="submission" date="2016-08" db="EMBL/GenBank/DDBJ databases">
        <authorList>
            <person name="Varghese N."/>
            <person name="Submissions Spin"/>
        </authorList>
    </citation>
    <scope>NUCLEOTIDE SEQUENCE [LARGE SCALE GENOMIC DNA]</scope>
    <source>
        <strain evidence="2">R-53144</strain>
    </source>
</reference>